<dbReference type="EMBL" id="CAADEY010000193">
    <property type="protein sequence ID" value="VFJ68741.1"/>
    <property type="molecule type" value="Genomic_DNA"/>
</dbReference>
<protein>
    <submittedName>
        <fullName evidence="3">Uncharacterized iron-regulated protein</fullName>
    </submittedName>
</protein>
<sequence>MMRRHKKYSRLRVLRAGRFRIMACVLLWLLLLVGCQTAPPGPVSGALGDVVSGWGKMETMESMETNMPATVPARVIDLGALPELDRVIPRLAGKRLIFVGERHTRLSDHDNQLAVIRGLYGEGRALAIGMEFFQRPFQAHLDDFIAGRIDEQALLSRTEYYRRWRYDWRLYRPILRFARERKIPLIALNAASEMVEKVSRAGWEGLTEAERARVPASIDRSNKEYQRRLRGIFRDHPQPRSAHDPGRHPGAHPASAIKHRAPDEAGTDGAPPPNPHHSTGHAGQGAGSFQRFMDVQLLWDETMAERAAAYLAEHPDRTLVVLAGSGHLAYGHGIPDRVRRRLPVADSIILPAHVIGEEGEFAEDAPDAPALRVADFLLLSPERELPPPGRLGVVLEMGGAGLEIASFAPESPAEAAGMAAGDGIRRIDGRAIETMADIKLALWDKRPGDRVSVDAIRLHPAAGAETVAFEVRLQ</sequence>
<name>A0A450TLZ2_9GAMM</name>
<dbReference type="PROSITE" id="PS51257">
    <property type="entry name" value="PROKAR_LIPOPROTEIN"/>
    <property type="match status" value="1"/>
</dbReference>
<feature type="domain" description="PDZ" evidence="2">
    <location>
        <begin position="389"/>
        <end position="459"/>
    </location>
</feature>
<feature type="compositionally biased region" description="Basic and acidic residues" evidence="1">
    <location>
        <begin position="231"/>
        <end position="247"/>
    </location>
</feature>
<dbReference type="Gene3D" id="2.30.42.10">
    <property type="match status" value="1"/>
</dbReference>
<gene>
    <name evidence="3" type="ORF">BECKDK2373C_GA0170839_11931</name>
</gene>
<dbReference type="CDD" id="cd14727">
    <property type="entry name" value="ChanN-like"/>
    <property type="match status" value="1"/>
</dbReference>
<accession>A0A450TLZ2</accession>
<dbReference type="Pfam" id="PF04187">
    <property type="entry name" value="Cofac_haem_bdg"/>
    <property type="match status" value="1"/>
</dbReference>
<feature type="region of interest" description="Disordered" evidence="1">
    <location>
        <begin position="231"/>
        <end position="286"/>
    </location>
</feature>
<reference evidence="3" key="1">
    <citation type="submission" date="2019-02" db="EMBL/GenBank/DDBJ databases">
        <authorList>
            <person name="Gruber-Vodicka R. H."/>
            <person name="Seah K. B. B."/>
        </authorList>
    </citation>
    <scope>NUCLEOTIDE SEQUENCE</scope>
    <source>
        <strain evidence="3">BECK_DK161</strain>
    </source>
</reference>
<dbReference type="InterPro" id="IPR036034">
    <property type="entry name" value="PDZ_sf"/>
</dbReference>
<dbReference type="InterPro" id="IPR007314">
    <property type="entry name" value="Cofac_haem-bd_dom"/>
</dbReference>
<organism evidence="3">
    <name type="scientific">Candidatus Kentrum sp. DK</name>
    <dbReference type="NCBI Taxonomy" id="2126562"/>
    <lineage>
        <taxon>Bacteria</taxon>
        <taxon>Pseudomonadati</taxon>
        <taxon>Pseudomonadota</taxon>
        <taxon>Gammaproteobacteria</taxon>
        <taxon>Candidatus Kentrum</taxon>
    </lineage>
</organism>
<dbReference type="AlphaFoldDB" id="A0A450TLZ2"/>
<evidence type="ECO:0000259" key="2">
    <source>
        <dbReference type="PROSITE" id="PS50106"/>
    </source>
</evidence>
<dbReference type="Pfam" id="PF13180">
    <property type="entry name" value="PDZ_2"/>
    <property type="match status" value="1"/>
</dbReference>
<dbReference type="SUPFAM" id="SSF159501">
    <property type="entry name" value="EreA/ChaN-like"/>
    <property type="match status" value="1"/>
</dbReference>
<dbReference type="InterPro" id="IPR001478">
    <property type="entry name" value="PDZ"/>
</dbReference>
<evidence type="ECO:0000256" key="1">
    <source>
        <dbReference type="SAM" id="MobiDB-lite"/>
    </source>
</evidence>
<dbReference type="SMART" id="SM00228">
    <property type="entry name" value="PDZ"/>
    <property type="match status" value="1"/>
</dbReference>
<proteinExistence type="predicted"/>
<dbReference type="Gene3D" id="3.40.50.11550">
    <property type="match status" value="1"/>
</dbReference>
<evidence type="ECO:0000313" key="3">
    <source>
        <dbReference type="EMBL" id="VFJ68741.1"/>
    </source>
</evidence>
<dbReference type="PROSITE" id="PS50106">
    <property type="entry name" value="PDZ"/>
    <property type="match status" value="1"/>
</dbReference>
<dbReference type="SUPFAM" id="SSF50156">
    <property type="entry name" value="PDZ domain-like"/>
    <property type="match status" value="1"/>
</dbReference>